<name>A0A835CHL0_9FABA</name>
<reference evidence="2" key="1">
    <citation type="submission" date="2020-09" db="EMBL/GenBank/DDBJ databases">
        <title>Genome-Enabled Discovery of Anthraquinone Biosynthesis in Senna tora.</title>
        <authorList>
            <person name="Kang S.-H."/>
            <person name="Pandey R.P."/>
            <person name="Lee C.-M."/>
            <person name="Sim J.-S."/>
            <person name="Jeong J.-T."/>
            <person name="Choi B.-S."/>
            <person name="Jung M."/>
            <person name="Ginzburg D."/>
            <person name="Zhao K."/>
            <person name="Won S.Y."/>
            <person name="Oh T.-J."/>
            <person name="Yu Y."/>
            <person name="Kim N.-H."/>
            <person name="Lee O.R."/>
            <person name="Lee T.-H."/>
            <person name="Bashyal P."/>
            <person name="Kim T.-S."/>
            <person name="Lee W.-H."/>
            <person name="Kawkins C."/>
            <person name="Kim C.-K."/>
            <person name="Kim J.S."/>
            <person name="Ahn B.O."/>
            <person name="Rhee S.Y."/>
            <person name="Sohng J.K."/>
        </authorList>
    </citation>
    <scope>NUCLEOTIDE SEQUENCE</scope>
    <source>
        <tissue evidence="2">Leaf</tissue>
    </source>
</reference>
<dbReference type="AlphaFoldDB" id="A0A835CHL0"/>
<evidence type="ECO:0000313" key="3">
    <source>
        <dbReference type="Proteomes" id="UP000634136"/>
    </source>
</evidence>
<evidence type="ECO:0000256" key="1">
    <source>
        <dbReference type="SAM" id="Coils"/>
    </source>
</evidence>
<organism evidence="2 3">
    <name type="scientific">Senna tora</name>
    <dbReference type="NCBI Taxonomy" id="362788"/>
    <lineage>
        <taxon>Eukaryota</taxon>
        <taxon>Viridiplantae</taxon>
        <taxon>Streptophyta</taxon>
        <taxon>Embryophyta</taxon>
        <taxon>Tracheophyta</taxon>
        <taxon>Spermatophyta</taxon>
        <taxon>Magnoliopsida</taxon>
        <taxon>eudicotyledons</taxon>
        <taxon>Gunneridae</taxon>
        <taxon>Pentapetalae</taxon>
        <taxon>rosids</taxon>
        <taxon>fabids</taxon>
        <taxon>Fabales</taxon>
        <taxon>Fabaceae</taxon>
        <taxon>Caesalpinioideae</taxon>
        <taxon>Cassia clade</taxon>
        <taxon>Senna</taxon>
    </lineage>
</organism>
<gene>
    <name evidence="2" type="ORF">G2W53_004877</name>
</gene>
<keyword evidence="1" id="KW-0175">Coiled coil</keyword>
<accession>A0A835CHL0</accession>
<protein>
    <submittedName>
        <fullName evidence="2">Putative disease resistance protein</fullName>
    </submittedName>
</protein>
<dbReference type="OrthoDB" id="1435486at2759"/>
<sequence>MANIPIDIASNLAQRLVNRAIIEAKYLCCFKSYVENFEKEKKRLSATRKSVGEDIKEARQRNESQIDDETKQWLNEVDSLIQEDTESKKKWIFELCTNCISQHR</sequence>
<feature type="coiled-coil region" evidence="1">
    <location>
        <begin position="34"/>
        <end position="61"/>
    </location>
</feature>
<evidence type="ECO:0000313" key="2">
    <source>
        <dbReference type="EMBL" id="KAF7842579.1"/>
    </source>
</evidence>
<proteinExistence type="predicted"/>
<dbReference type="Proteomes" id="UP000634136">
    <property type="component" value="Unassembled WGS sequence"/>
</dbReference>
<dbReference type="EMBL" id="JAAIUW010000002">
    <property type="protein sequence ID" value="KAF7842579.1"/>
    <property type="molecule type" value="Genomic_DNA"/>
</dbReference>
<keyword evidence="3" id="KW-1185">Reference proteome</keyword>
<comment type="caution">
    <text evidence="2">The sequence shown here is derived from an EMBL/GenBank/DDBJ whole genome shotgun (WGS) entry which is preliminary data.</text>
</comment>